<protein>
    <submittedName>
        <fullName evidence="2">Uncharacterized protein</fullName>
    </submittedName>
</protein>
<feature type="region of interest" description="Disordered" evidence="1">
    <location>
        <begin position="1"/>
        <end position="74"/>
    </location>
</feature>
<dbReference type="AlphaFoldDB" id="A0A0G4NRG4"/>
<name>A0A0G4NRG4_VERLO</name>
<organism evidence="2 3">
    <name type="scientific">Verticillium longisporum</name>
    <name type="common">Verticillium dahliae var. longisporum</name>
    <dbReference type="NCBI Taxonomy" id="100787"/>
    <lineage>
        <taxon>Eukaryota</taxon>
        <taxon>Fungi</taxon>
        <taxon>Dikarya</taxon>
        <taxon>Ascomycota</taxon>
        <taxon>Pezizomycotina</taxon>
        <taxon>Sordariomycetes</taxon>
        <taxon>Hypocreomycetidae</taxon>
        <taxon>Glomerellales</taxon>
        <taxon>Plectosphaerellaceae</taxon>
        <taxon>Verticillium</taxon>
    </lineage>
</organism>
<dbReference type="EMBL" id="CVQI01038202">
    <property type="protein sequence ID" value="CRK49035.1"/>
    <property type="molecule type" value="Genomic_DNA"/>
</dbReference>
<feature type="compositionally biased region" description="Basic residues" evidence="1">
    <location>
        <begin position="1"/>
        <end position="24"/>
    </location>
</feature>
<evidence type="ECO:0000313" key="2">
    <source>
        <dbReference type="EMBL" id="CRK49035.1"/>
    </source>
</evidence>
<feature type="non-terminal residue" evidence="2">
    <location>
        <position position="1"/>
    </location>
</feature>
<accession>A0A0G4NRG4</accession>
<feature type="compositionally biased region" description="Basic and acidic residues" evidence="1">
    <location>
        <begin position="59"/>
        <end position="74"/>
    </location>
</feature>
<reference evidence="3" key="1">
    <citation type="submission" date="2015-05" db="EMBL/GenBank/DDBJ databases">
        <authorList>
            <person name="Fogelqvist Johan"/>
        </authorList>
    </citation>
    <scope>NUCLEOTIDE SEQUENCE [LARGE SCALE GENOMIC DNA]</scope>
</reference>
<gene>
    <name evidence="2" type="ORF">BN1723_020720</name>
</gene>
<dbReference type="Proteomes" id="UP000045706">
    <property type="component" value="Unassembled WGS sequence"/>
</dbReference>
<evidence type="ECO:0000256" key="1">
    <source>
        <dbReference type="SAM" id="MobiDB-lite"/>
    </source>
</evidence>
<sequence>RRPHTWHSRRGRHGTHQHLRHHTCRVGPEGAAARGVRRSVPGVPTGRLHRRSRIRRPHQRECRAAEEPRRDGYD</sequence>
<proteinExistence type="predicted"/>
<feature type="compositionally biased region" description="Basic residues" evidence="1">
    <location>
        <begin position="47"/>
        <end position="58"/>
    </location>
</feature>
<evidence type="ECO:0000313" key="3">
    <source>
        <dbReference type="Proteomes" id="UP000045706"/>
    </source>
</evidence>